<dbReference type="InterPro" id="IPR008332">
    <property type="entry name" value="MethylG_MeTrfase_N"/>
</dbReference>
<dbReference type="SUPFAM" id="SSF46767">
    <property type="entry name" value="Methylated DNA-protein cysteine methyltransferase, C-terminal domain"/>
    <property type="match status" value="1"/>
</dbReference>
<evidence type="ECO:0000256" key="8">
    <source>
        <dbReference type="ARBA" id="ARBA00049348"/>
    </source>
</evidence>
<dbReference type="EMBL" id="DWVP01000014">
    <property type="protein sequence ID" value="HJC85136.1"/>
    <property type="molecule type" value="Genomic_DNA"/>
</dbReference>
<dbReference type="SUPFAM" id="SSF53155">
    <property type="entry name" value="Methylated DNA-protein cysteine methyltransferase domain"/>
    <property type="match status" value="1"/>
</dbReference>
<evidence type="ECO:0000313" key="13">
    <source>
        <dbReference type="Proteomes" id="UP000823858"/>
    </source>
</evidence>
<keyword evidence="7 9" id="KW-0234">DNA repair</keyword>
<comment type="catalytic activity">
    <reaction evidence="1 9">
        <text>a 4-O-methyl-thymidine in DNA + L-cysteinyl-[protein] = a thymidine in DNA + S-methyl-L-cysteinyl-[protein]</text>
        <dbReference type="Rhea" id="RHEA:53428"/>
        <dbReference type="Rhea" id="RHEA-COMP:10131"/>
        <dbReference type="Rhea" id="RHEA-COMP:10132"/>
        <dbReference type="Rhea" id="RHEA-COMP:13555"/>
        <dbReference type="Rhea" id="RHEA-COMP:13556"/>
        <dbReference type="ChEBI" id="CHEBI:29950"/>
        <dbReference type="ChEBI" id="CHEBI:82612"/>
        <dbReference type="ChEBI" id="CHEBI:137386"/>
        <dbReference type="ChEBI" id="CHEBI:137387"/>
        <dbReference type="EC" id="2.1.1.63"/>
    </reaction>
</comment>
<comment type="miscellaneous">
    <text evidence="9">This enzyme catalyzes only one turnover and therefore is not strictly catalytic. According to one definition, an enzyme is a biocatalyst that acts repeatedly and over many reaction cycles.</text>
</comment>
<keyword evidence="6 9" id="KW-0227">DNA damage</keyword>
<evidence type="ECO:0000256" key="7">
    <source>
        <dbReference type="ARBA" id="ARBA00023204"/>
    </source>
</evidence>
<dbReference type="Gene3D" id="1.10.10.10">
    <property type="entry name" value="Winged helix-like DNA-binding domain superfamily/Winged helix DNA-binding domain"/>
    <property type="match status" value="1"/>
</dbReference>
<dbReference type="PANTHER" id="PTHR10815:SF5">
    <property type="entry name" value="METHYLATED-DNA--PROTEIN-CYSTEINE METHYLTRANSFERASE"/>
    <property type="match status" value="1"/>
</dbReference>
<dbReference type="NCBIfam" id="TIGR00589">
    <property type="entry name" value="ogt"/>
    <property type="match status" value="1"/>
</dbReference>
<dbReference type="FunFam" id="1.10.10.10:FF:000214">
    <property type="entry name" value="Methylated-DNA--protein-cysteine methyltransferase"/>
    <property type="match status" value="1"/>
</dbReference>
<dbReference type="Pfam" id="PF02870">
    <property type="entry name" value="Methyltransf_1N"/>
    <property type="match status" value="1"/>
</dbReference>
<sequence>MSDLTDQLPVSDTELRRLTGRLAEEADQENLVDVSYRTVDSPIGPLFLATTDTGLVRVAFENEDTDAVLTELSERISPRIIENPKPLDVVARELDEYFAGDRHSFDLPLDFSMSASASARASKNTEPFRQIVQQYLPHIDFGSTRSYKEVAEAVGNPKAVRAVGTACATNPIPVVVPCHRVLRTDGTLGGYRGGLEAKKLLLELERSAPIAA</sequence>
<gene>
    <name evidence="12" type="ORF">H9751_06280</name>
</gene>
<comment type="catalytic activity">
    <reaction evidence="8 9">
        <text>a 6-O-methyl-2'-deoxyguanosine in DNA + L-cysteinyl-[protein] = S-methyl-L-cysteinyl-[protein] + a 2'-deoxyguanosine in DNA</text>
        <dbReference type="Rhea" id="RHEA:24000"/>
        <dbReference type="Rhea" id="RHEA-COMP:10131"/>
        <dbReference type="Rhea" id="RHEA-COMP:10132"/>
        <dbReference type="Rhea" id="RHEA-COMP:11367"/>
        <dbReference type="Rhea" id="RHEA-COMP:11368"/>
        <dbReference type="ChEBI" id="CHEBI:29950"/>
        <dbReference type="ChEBI" id="CHEBI:82612"/>
        <dbReference type="ChEBI" id="CHEBI:85445"/>
        <dbReference type="ChEBI" id="CHEBI:85448"/>
        <dbReference type="EC" id="2.1.1.63"/>
    </reaction>
</comment>
<dbReference type="InterPro" id="IPR036217">
    <property type="entry name" value="MethylDNA_cys_MeTrfase_DNAb"/>
</dbReference>
<dbReference type="InterPro" id="IPR036631">
    <property type="entry name" value="MGMT_N_sf"/>
</dbReference>
<dbReference type="CDD" id="cd06445">
    <property type="entry name" value="ATase"/>
    <property type="match status" value="1"/>
</dbReference>
<dbReference type="GO" id="GO:0003908">
    <property type="term" value="F:methylated-DNA-[protein]-cysteine S-methyltransferase activity"/>
    <property type="evidence" value="ECO:0007669"/>
    <property type="project" value="UniProtKB-UniRule"/>
</dbReference>
<dbReference type="GO" id="GO:0005737">
    <property type="term" value="C:cytoplasm"/>
    <property type="evidence" value="ECO:0007669"/>
    <property type="project" value="UniProtKB-SubCell"/>
</dbReference>
<evidence type="ECO:0000256" key="6">
    <source>
        <dbReference type="ARBA" id="ARBA00022763"/>
    </source>
</evidence>
<dbReference type="InterPro" id="IPR036388">
    <property type="entry name" value="WH-like_DNA-bd_sf"/>
</dbReference>
<evidence type="ECO:0000259" key="10">
    <source>
        <dbReference type="Pfam" id="PF01035"/>
    </source>
</evidence>
<dbReference type="AlphaFoldDB" id="A0A9D2TNX3"/>
<protein>
    <recommendedName>
        <fullName evidence="9">Methylated-DNA--protein-cysteine methyltransferase</fullName>
        <ecNumber evidence="9">2.1.1.63</ecNumber>
    </recommendedName>
    <alternativeName>
        <fullName evidence="9">6-O-methylguanine-DNA methyltransferase</fullName>
        <shortName evidence="9">MGMT</shortName>
    </alternativeName>
    <alternativeName>
        <fullName evidence="9">O-6-methylguanine-DNA-alkyltransferase</fullName>
    </alternativeName>
</protein>
<comment type="similarity">
    <text evidence="2 9">Belongs to the MGMT family.</text>
</comment>
<evidence type="ECO:0000256" key="9">
    <source>
        <dbReference type="HAMAP-Rule" id="MF_00772"/>
    </source>
</evidence>
<dbReference type="PROSITE" id="PS00374">
    <property type="entry name" value="MGMT"/>
    <property type="match status" value="1"/>
</dbReference>
<evidence type="ECO:0000256" key="3">
    <source>
        <dbReference type="ARBA" id="ARBA00022490"/>
    </source>
</evidence>
<reference evidence="12" key="2">
    <citation type="submission" date="2021-04" db="EMBL/GenBank/DDBJ databases">
        <authorList>
            <person name="Gilroy R."/>
        </authorList>
    </citation>
    <scope>NUCLEOTIDE SEQUENCE</scope>
    <source>
        <strain evidence="12">ChiHjej13B12-4958</strain>
    </source>
</reference>
<comment type="caution">
    <text evidence="12">The sequence shown here is derived from an EMBL/GenBank/DDBJ whole genome shotgun (WGS) entry which is preliminary data.</text>
</comment>
<evidence type="ECO:0000313" key="12">
    <source>
        <dbReference type="EMBL" id="HJC85136.1"/>
    </source>
</evidence>
<dbReference type="InterPro" id="IPR014048">
    <property type="entry name" value="MethylDNA_cys_MeTrfase_DNA-bd"/>
</dbReference>
<keyword evidence="5 9" id="KW-0808">Transferase</keyword>
<organism evidence="12 13">
    <name type="scientific">Candidatus Corynebacterium faecigallinarum</name>
    <dbReference type="NCBI Taxonomy" id="2838528"/>
    <lineage>
        <taxon>Bacteria</taxon>
        <taxon>Bacillati</taxon>
        <taxon>Actinomycetota</taxon>
        <taxon>Actinomycetes</taxon>
        <taxon>Mycobacteriales</taxon>
        <taxon>Corynebacteriaceae</taxon>
        <taxon>Corynebacterium</taxon>
    </lineage>
</organism>
<feature type="domain" description="Methylated-DNA-[protein]-cysteine S-methyltransferase DNA binding" evidence="10">
    <location>
        <begin position="127"/>
        <end position="206"/>
    </location>
</feature>
<dbReference type="PANTHER" id="PTHR10815">
    <property type="entry name" value="METHYLATED-DNA--PROTEIN-CYSTEINE METHYLTRANSFERASE"/>
    <property type="match status" value="1"/>
</dbReference>
<proteinExistence type="inferred from homology"/>
<evidence type="ECO:0000256" key="5">
    <source>
        <dbReference type="ARBA" id="ARBA00022679"/>
    </source>
</evidence>
<dbReference type="Proteomes" id="UP000823858">
    <property type="component" value="Unassembled WGS sequence"/>
</dbReference>
<dbReference type="Gene3D" id="3.30.160.70">
    <property type="entry name" value="Methylated DNA-protein cysteine methyltransferase domain"/>
    <property type="match status" value="1"/>
</dbReference>
<dbReference type="InterPro" id="IPR023546">
    <property type="entry name" value="MGMT"/>
</dbReference>
<name>A0A9D2TNX3_9CORY</name>
<evidence type="ECO:0000256" key="2">
    <source>
        <dbReference type="ARBA" id="ARBA00008711"/>
    </source>
</evidence>
<accession>A0A9D2TNX3</accession>
<evidence type="ECO:0000256" key="1">
    <source>
        <dbReference type="ARBA" id="ARBA00001286"/>
    </source>
</evidence>
<dbReference type="Pfam" id="PF01035">
    <property type="entry name" value="DNA_binding_1"/>
    <property type="match status" value="1"/>
</dbReference>
<comment type="function">
    <text evidence="9">Involved in the cellular defense against the biological effects of O6-methylguanine (O6-MeG) and O4-methylthymine (O4-MeT) in DNA. Repairs the methylated nucleobase in DNA by stoichiometrically transferring the methyl group to a cysteine residue in the enzyme. This is a suicide reaction: the enzyme is irreversibly inactivated.</text>
</comment>
<feature type="active site" description="Nucleophile; methyl group acceptor" evidence="9">
    <location>
        <position position="178"/>
    </location>
</feature>
<dbReference type="GO" id="GO:0006307">
    <property type="term" value="P:DNA alkylation repair"/>
    <property type="evidence" value="ECO:0007669"/>
    <property type="project" value="UniProtKB-UniRule"/>
</dbReference>
<evidence type="ECO:0000259" key="11">
    <source>
        <dbReference type="Pfam" id="PF02870"/>
    </source>
</evidence>
<keyword evidence="4 9" id="KW-0489">Methyltransferase</keyword>
<dbReference type="EC" id="2.1.1.63" evidence="9"/>
<dbReference type="GO" id="GO:0032259">
    <property type="term" value="P:methylation"/>
    <property type="evidence" value="ECO:0007669"/>
    <property type="project" value="UniProtKB-KW"/>
</dbReference>
<feature type="domain" description="Methylguanine DNA methyltransferase ribonuclease-like" evidence="11">
    <location>
        <begin position="35"/>
        <end position="111"/>
    </location>
</feature>
<evidence type="ECO:0000256" key="4">
    <source>
        <dbReference type="ARBA" id="ARBA00022603"/>
    </source>
</evidence>
<dbReference type="InterPro" id="IPR001497">
    <property type="entry name" value="MethylDNA_cys_MeTrfase_AS"/>
</dbReference>
<keyword evidence="3 9" id="KW-0963">Cytoplasm</keyword>
<dbReference type="HAMAP" id="MF_00772">
    <property type="entry name" value="OGT"/>
    <property type="match status" value="1"/>
</dbReference>
<reference evidence="12" key="1">
    <citation type="journal article" date="2021" name="PeerJ">
        <title>Extensive microbial diversity within the chicken gut microbiome revealed by metagenomics and culture.</title>
        <authorList>
            <person name="Gilroy R."/>
            <person name="Ravi A."/>
            <person name="Getino M."/>
            <person name="Pursley I."/>
            <person name="Horton D.L."/>
            <person name="Alikhan N.F."/>
            <person name="Baker D."/>
            <person name="Gharbi K."/>
            <person name="Hall N."/>
            <person name="Watson M."/>
            <person name="Adriaenssens E.M."/>
            <person name="Foster-Nyarko E."/>
            <person name="Jarju S."/>
            <person name="Secka A."/>
            <person name="Antonio M."/>
            <person name="Oren A."/>
            <person name="Chaudhuri R.R."/>
            <person name="La Ragione R."/>
            <person name="Hildebrand F."/>
            <person name="Pallen M.J."/>
        </authorList>
    </citation>
    <scope>NUCLEOTIDE SEQUENCE</scope>
    <source>
        <strain evidence="12">ChiHjej13B12-4958</strain>
    </source>
</reference>
<comment type="subcellular location">
    <subcellularLocation>
        <location evidence="9">Cytoplasm</location>
    </subcellularLocation>
</comment>